<dbReference type="GO" id="GO:0030246">
    <property type="term" value="F:carbohydrate binding"/>
    <property type="evidence" value="ECO:0007669"/>
    <property type="project" value="InterPro"/>
</dbReference>
<dbReference type="InterPro" id="IPR012334">
    <property type="entry name" value="Pectin_lyas_fold"/>
</dbReference>
<dbReference type="SUPFAM" id="SSF51445">
    <property type="entry name" value="(Trans)glycosidases"/>
    <property type="match status" value="1"/>
</dbReference>
<protein>
    <submittedName>
        <fullName evidence="6">Polysaccharide degrading enzyme</fullName>
    </submittedName>
</protein>
<dbReference type="InterPro" id="IPR008979">
    <property type="entry name" value="Galactose-bd-like_sf"/>
</dbReference>
<evidence type="ECO:0000313" key="6">
    <source>
        <dbReference type="EMBL" id="WZL62533.1"/>
    </source>
</evidence>
<dbReference type="PANTHER" id="PTHR34142">
    <property type="entry name" value="ENDO-BETA-1,4-GLUCANASE A"/>
    <property type="match status" value="1"/>
</dbReference>
<dbReference type="EMBL" id="PP683428">
    <property type="protein sequence ID" value="WZL62533.1"/>
    <property type="molecule type" value="Genomic_DNA"/>
</dbReference>
<evidence type="ECO:0000256" key="1">
    <source>
        <dbReference type="ARBA" id="ARBA00022729"/>
    </source>
</evidence>
<keyword evidence="1" id="KW-0732">Signal</keyword>
<dbReference type="InterPro" id="IPR017853">
    <property type="entry name" value="GH"/>
</dbReference>
<evidence type="ECO:0000256" key="4">
    <source>
        <dbReference type="SAM" id="MobiDB-lite"/>
    </source>
</evidence>
<dbReference type="SMART" id="SM00710">
    <property type="entry name" value="PbH1"/>
    <property type="match status" value="4"/>
</dbReference>
<dbReference type="InterPro" id="IPR001547">
    <property type="entry name" value="Glyco_hydro_5"/>
</dbReference>
<dbReference type="Pfam" id="PF18962">
    <property type="entry name" value="Por_Secre_tail"/>
    <property type="match status" value="1"/>
</dbReference>
<dbReference type="InterPro" id="IPR022441">
    <property type="entry name" value="Para_beta_helix_rpt-2"/>
</dbReference>
<dbReference type="PROSITE" id="PS00659">
    <property type="entry name" value="GLYCOSYL_HYDROL_F5"/>
    <property type="match status" value="1"/>
</dbReference>
<dbReference type="SMART" id="SM00606">
    <property type="entry name" value="CBD_IV"/>
    <property type="match status" value="1"/>
</dbReference>
<dbReference type="InterPro" id="IPR006584">
    <property type="entry name" value="Cellulose-bd_IV"/>
</dbReference>
<dbReference type="Gene3D" id="2.60.40.10">
    <property type="entry name" value="Immunoglobulins"/>
    <property type="match status" value="1"/>
</dbReference>
<dbReference type="PANTHER" id="PTHR34142:SF1">
    <property type="entry name" value="GLYCOSIDE HYDROLASE FAMILY 5 DOMAIN-CONTAINING PROTEIN"/>
    <property type="match status" value="1"/>
</dbReference>
<name>A0AAN0LJ97_9FLAO</name>
<dbReference type="CDD" id="cd04080">
    <property type="entry name" value="CBM6_cellulase-like"/>
    <property type="match status" value="1"/>
</dbReference>
<dbReference type="GO" id="GO:0004553">
    <property type="term" value="F:hydrolase activity, hydrolyzing O-glycosyl compounds"/>
    <property type="evidence" value="ECO:0007669"/>
    <property type="project" value="InterPro"/>
</dbReference>
<organism evidence="6">
    <name type="scientific">Aquimarina sp. U1-2</name>
    <dbReference type="NCBI Taxonomy" id="2823141"/>
    <lineage>
        <taxon>Bacteria</taxon>
        <taxon>Pseudomonadati</taxon>
        <taxon>Bacteroidota</taxon>
        <taxon>Flavobacteriia</taxon>
        <taxon>Flavobacteriales</taxon>
        <taxon>Flavobacteriaceae</taxon>
        <taxon>Aquimarina</taxon>
    </lineage>
</organism>
<dbReference type="Pfam" id="PF00150">
    <property type="entry name" value="Cellulase"/>
    <property type="match status" value="1"/>
</dbReference>
<dbReference type="InterPro" id="IPR011050">
    <property type="entry name" value="Pectin_lyase_fold/virulence"/>
</dbReference>
<dbReference type="InterPro" id="IPR006626">
    <property type="entry name" value="PbH1"/>
</dbReference>
<evidence type="ECO:0000256" key="3">
    <source>
        <dbReference type="ARBA" id="ARBA00023295"/>
    </source>
</evidence>
<dbReference type="NCBIfam" id="TIGR04183">
    <property type="entry name" value="Por_Secre_tail"/>
    <property type="match status" value="1"/>
</dbReference>
<dbReference type="Gene3D" id="3.20.20.80">
    <property type="entry name" value="Glycosidases"/>
    <property type="match status" value="1"/>
</dbReference>
<dbReference type="InterPro" id="IPR018087">
    <property type="entry name" value="Glyco_hydro_5_CS"/>
</dbReference>
<dbReference type="InterPro" id="IPR026444">
    <property type="entry name" value="Secre_tail"/>
</dbReference>
<accession>A0AAN0LJ97</accession>
<dbReference type="Pfam" id="PF17957">
    <property type="entry name" value="Big_7"/>
    <property type="match status" value="1"/>
</dbReference>
<dbReference type="NCBIfam" id="TIGR03804">
    <property type="entry name" value="para_beta_helix"/>
    <property type="match status" value="1"/>
</dbReference>
<dbReference type="Pfam" id="PF13229">
    <property type="entry name" value="Beta_helix"/>
    <property type="match status" value="1"/>
</dbReference>
<dbReference type="Gene3D" id="2.60.120.260">
    <property type="entry name" value="Galactose-binding domain-like"/>
    <property type="match status" value="1"/>
</dbReference>
<keyword evidence="3" id="KW-0326">Glycosidase</keyword>
<sequence>MNPLHISWLSYAIDVFTSCSSNKEIDIKPQTQNPMKKKVHCFSNLKHYTRQLFFILLLSGFAASSQSIVQKHGRLRVKGNKIVNKNNIPTSLAGNSLFWSNAGDTSDFYDKETISHLAKDWQSSIIRVAMGVKESWDGGTGYIDSPTTQKRKIQKVIDAAIANGIYVIIDWHTHEAEKYQDEAVAFFTEMAAKYGDKDNVIYEIYNEPIRQSWSVVKSYANAVIAGIRSKDPDNLIIVGSPTWSQDVDIASNDPINDTNTAYTLHFYAGTHSERLREKAKRAMNNGIALFATEWGSVNADGNGSSNVSETMKWMNFFKEYAISHANWSVSDKPEGASVVKKGAGVSGLVANQLTDTGAFIKDIIKNWSNDSGNPNPPTGTINCNTVDCIVNAMRRAKPGDEIIVASGTYVALEKTDLPDNDGKASRFYSSANGTAQKPIILRGKNPSKPPVLQGPSGRLDGYIMRILGDHWVIKDLELKEGSKGLMLDRANHCTIENVTVHTVGDEGIHLRDGSSNNLVKNCKVYNTGLRQPRFGEGLYVGSDRGQHDQYNRDCNNNTIEGCIVGPNVRAEGVDVKEGTKNTIIKNCTFSAKGISGRNSSDAFIDLKGAYGFVYNNTFNLDGSDIIAAGIDFLDRGTDYNTGYRNAIFDNTFNLQDRGSEIQTARKKQGNPSEIHVWNNTRNPSTPDFPISDGSLDHITLSCPSWNIVSCEGGGNQAPQVAITSPSTNASFTEGTDIVLTASASDNDGDVVKVEFFSDDIKIGEATERPFQYTLKNTAKGNYRLKARAIDDDGTDTYSSAINITVTEETAGGCAGGASPITSKIEAETYCDMKGVRTEQTSDLGGGLNVGWIDLGDYIEYKVDIPETSTYEIAYRVASRYSSGEIDVRVDDRSIGKTSIPNTQGWQNWITITNEIRLTKGAQMIRLLASGPRWNINWFTLTKVGDPNNPNPDSCTFGTPTQSALPSFDKVSYTNIHVLGENGPDVSNLRRFRINWNANQNGLYQFAMNTNNGVPDYYVDLRSSMNYTFNTSQPEVLISGSGFPGLDGDYWVAKDNTSFVMVSKTNRFAIYFSNSSIPPSCDGNRSTFVFDADPVKPKIYPNPIEGDELMISNIYQTNTVVEIKNLQGKTILRKSVTGTSTLFDISALEAGLYVISINGYKYQETARLIKK</sequence>
<reference evidence="6" key="1">
    <citation type="submission" date="2024-04" db="EMBL/GenBank/DDBJ databases">
        <authorList>
            <person name="He Z."/>
        </authorList>
    </citation>
    <scope>NUCLEOTIDE SEQUENCE</scope>
    <source>
        <strain evidence="6">U1-2</strain>
    </source>
</reference>
<dbReference type="SUPFAM" id="SSF49785">
    <property type="entry name" value="Galactose-binding domain-like"/>
    <property type="match status" value="1"/>
</dbReference>
<proteinExistence type="predicted"/>
<evidence type="ECO:0000259" key="5">
    <source>
        <dbReference type="PROSITE" id="PS51175"/>
    </source>
</evidence>
<keyword evidence="2" id="KW-0378">Hydrolase</keyword>
<dbReference type="Pfam" id="PF03422">
    <property type="entry name" value="CBM_6"/>
    <property type="match status" value="1"/>
</dbReference>
<dbReference type="AlphaFoldDB" id="A0AAN0LJ97"/>
<dbReference type="Gene3D" id="2.160.20.10">
    <property type="entry name" value="Single-stranded right-handed beta-helix, Pectin lyase-like"/>
    <property type="match status" value="1"/>
</dbReference>
<dbReference type="InterPro" id="IPR039448">
    <property type="entry name" value="Beta_helix"/>
</dbReference>
<dbReference type="SUPFAM" id="SSF51126">
    <property type="entry name" value="Pectin lyase-like"/>
    <property type="match status" value="1"/>
</dbReference>
<feature type="region of interest" description="Disordered" evidence="4">
    <location>
        <begin position="664"/>
        <end position="688"/>
    </location>
</feature>
<evidence type="ECO:0000256" key="2">
    <source>
        <dbReference type="ARBA" id="ARBA00022801"/>
    </source>
</evidence>
<dbReference type="InterPro" id="IPR013783">
    <property type="entry name" value="Ig-like_fold"/>
</dbReference>
<dbReference type="PROSITE" id="PS51175">
    <property type="entry name" value="CBM6"/>
    <property type="match status" value="1"/>
</dbReference>
<dbReference type="GO" id="GO:0000272">
    <property type="term" value="P:polysaccharide catabolic process"/>
    <property type="evidence" value="ECO:0007669"/>
    <property type="project" value="InterPro"/>
</dbReference>
<dbReference type="InterPro" id="IPR005084">
    <property type="entry name" value="CBM6"/>
</dbReference>
<feature type="domain" description="CBM6" evidence="5">
    <location>
        <begin position="822"/>
        <end position="941"/>
    </location>
</feature>